<dbReference type="PANTHER" id="PTHR24409">
    <property type="entry name" value="ZINC FINGER PROTEIN 142"/>
    <property type="match status" value="1"/>
</dbReference>
<evidence type="ECO:0000256" key="2">
    <source>
        <dbReference type="ARBA" id="ARBA00022737"/>
    </source>
</evidence>
<dbReference type="OrthoDB" id="8918594at2759"/>
<dbReference type="GO" id="GO:0005634">
    <property type="term" value="C:nucleus"/>
    <property type="evidence" value="ECO:0007669"/>
    <property type="project" value="TreeGrafter"/>
</dbReference>
<dbReference type="PROSITE" id="PS50157">
    <property type="entry name" value="ZINC_FINGER_C2H2_2"/>
    <property type="match status" value="6"/>
</dbReference>
<dbReference type="GO" id="GO:0000981">
    <property type="term" value="F:DNA-binding transcription factor activity, RNA polymerase II-specific"/>
    <property type="evidence" value="ECO:0007669"/>
    <property type="project" value="TreeGrafter"/>
</dbReference>
<dbReference type="SMART" id="SM00355">
    <property type="entry name" value="ZnF_C2H2"/>
    <property type="match status" value="6"/>
</dbReference>
<feature type="domain" description="C2H2-type" evidence="6">
    <location>
        <begin position="156"/>
        <end position="180"/>
    </location>
</feature>
<feature type="domain" description="C2H2-type" evidence="6">
    <location>
        <begin position="126"/>
        <end position="154"/>
    </location>
</feature>
<dbReference type="PANTHER" id="PTHR24409:SF418">
    <property type="entry name" value="SI:CH73-221F6.1"/>
    <property type="match status" value="1"/>
</dbReference>
<evidence type="ECO:0000259" key="6">
    <source>
        <dbReference type="PROSITE" id="PS50157"/>
    </source>
</evidence>
<keyword evidence="8" id="KW-1185">Reference proteome</keyword>
<keyword evidence="3 5" id="KW-0863">Zinc-finger</keyword>
<dbReference type="InterPro" id="IPR013087">
    <property type="entry name" value="Znf_C2H2_type"/>
</dbReference>
<dbReference type="GO" id="GO:0000977">
    <property type="term" value="F:RNA polymerase II transcription regulatory region sequence-specific DNA binding"/>
    <property type="evidence" value="ECO:0007669"/>
    <property type="project" value="TreeGrafter"/>
</dbReference>
<evidence type="ECO:0000256" key="3">
    <source>
        <dbReference type="ARBA" id="ARBA00022771"/>
    </source>
</evidence>
<dbReference type="Pfam" id="PF00096">
    <property type="entry name" value="zf-C2H2"/>
    <property type="match status" value="6"/>
</dbReference>
<accession>A0A8S4N6M1</accession>
<evidence type="ECO:0000313" key="7">
    <source>
        <dbReference type="EMBL" id="CAH1776326.1"/>
    </source>
</evidence>
<evidence type="ECO:0000256" key="1">
    <source>
        <dbReference type="ARBA" id="ARBA00022723"/>
    </source>
</evidence>
<dbReference type="GO" id="GO:0008270">
    <property type="term" value="F:zinc ion binding"/>
    <property type="evidence" value="ECO:0007669"/>
    <property type="project" value="UniProtKB-KW"/>
</dbReference>
<gene>
    <name evidence="7" type="ORF">OFUS_LOCUS3510</name>
</gene>
<dbReference type="EMBL" id="CAIIXF020000002">
    <property type="protein sequence ID" value="CAH1776326.1"/>
    <property type="molecule type" value="Genomic_DNA"/>
</dbReference>
<keyword evidence="2" id="KW-0677">Repeat</keyword>
<dbReference type="Gene3D" id="3.30.160.60">
    <property type="entry name" value="Classic Zinc Finger"/>
    <property type="match status" value="4"/>
</dbReference>
<dbReference type="SUPFAM" id="SSF57667">
    <property type="entry name" value="beta-beta-alpha zinc fingers"/>
    <property type="match status" value="3"/>
</dbReference>
<evidence type="ECO:0000313" key="8">
    <source>
        <dbReference type="Proteomes" id="UP000749559"/>
    </source>
</evidence>
<comment type="caution">
    <text evidence="7">The sequence shown here is derived from an EMBL/GenBank/DDBJ whole genome shotgun (WGS) entry which is preliminary data.</text>
</comment>
<feature type="domain" description="C2H2-type" evidence="6">
    <location>
        <begin position="15"/>
        <end position="38"/>
    </location>
</feature>
<dbReference type="PROSITE" id="PS00028">
    <property type="entry name" value="ZINC_FINGER_C2H2_1"/>
    <property type="match status" value="4"/>
</dbReference>
<evidence type="ECO:0000256" key="4">
    <source>
        <dbReference type="ARBA" id="ARBA00022833"/>
    </source>
</evidence>
<reference evidence="7" key="1">
    <citation type="submission" date="2022-03" db="EMBL/GenBank/DDBJ databases">
        <authorList>
            <person name="Martin C."/>
        </authorList>
    </citation>
    <scope>NUCLEOTIDE SEQUENCE</scope>
</reference>
<name>A0A8S4N6M1_OWEFU</name>
<protein>
    <recommendedName>
        <fullName evidence="6">C2H2-type domain-containing protein</fullName>
    </recommendedName>
</protein>
<organism evidence="7 8">
    <name type="scientific">Owenia fusiformis</name>
    <name type="common">Polychaete worm</name>
    <dbReference type="NCBI Taxonomy" id="6347"/>
    <lineage>
        <taxon>Eukaryota</taxon>
        <taxon>Metazoa</taxon>
        <taxon>Spiralia</taxon>
        <taxon>Lophotrochozoa</taxon>
        <taxon>Annelida</taxon>
        <taxon>Polychaeta</taxon>
        <taxon>Sedentaria</taxon>
        <taxon>Canalipalpata</taxon>
        <taxon>Sabellida</taxon>
        <taxon>Oweniida</taxon>
        <taxon>Oweniidae</taxon>
        <taxon>Owenia</taxon>
    </lineage>
</organism>
<proteinExistence type="predicted"/>
<keyword evidence="1" id="KW-0479">Metal-binding</keyword>
<feature type="domain" description="C2H2-type" evidence="6">
    <location>
        <begin position="97"/>
        <end position="116"/>
    </location>
</feature>
<feature type="domain" description="C2H2-type" evidence="6">
    <location>
        <begin position="42"/>
        <end position="69"/>
    </location>
</feature>
<sequence>MWTAYRHKHTHSKRYVCHNCGKCFGQKSALDQHSCIDTPGSIQCSTCGKTYKTLLGLRRHEAEHTGNYSHFCDICGKGFSYKNVFIDHQMMHMNLKFKCPKCPKKFAHARSLREHKDLCGKTARDAKCHECGKAFKSKRYLKEHIKFKHSPEIPVYTCKVCGKKFAYRGMLSKHKRKEHK</sequence>
<keyword evidence="4" id="KW-0862">Zinc</keyword>
<dbReference type="Proteomes" id="UP000749559">
    <property type="component" value="Unassembled WGS sequence"/>
</dbReference>
<evidence type="ECO:0000256" key="5">
    <source>
        <dbReference type="PROSITE-ProRule" id="PRU00042"/>
    </source>
</evidence>
<dbReference type="AlphaFoldDB" id="A0A8S4N6M1"/>
<dbReference type="InterPro" id="IPR036236">
    <property type="entry name" value="Znf_C2H2_sf"/>
</dbReference>
<feature type="domain" description="C2H2-type" evidence="6">
    <location>
        <begin position="70"/>
        <end position="97"/>
    </location>
</feature>